<name>A0ACD3ABU3_9AGAR</name>
<proteinExistence type="predicted"/>
<keyword evidence="2" id="KW-1185">Reference proteome</keyword>
<gene>
    <name evidence="1" type="ORF">BDN72DRAFT_731308</name>
</gene>
<protein>
    <submittedName>
        <fullName evidence="1">Uncharacterized protein</fullName>
    </submittedName>
</protein>
<dbReference type="Proteomes" id="UP000308600">
    <property type="component" value="Unassembled WGS sequence"/>
</dbReference>
<reference evidence="1 2" key="1">
    <citation type="journal article" date="2019" name="Nat. Ecol. Evol.">
        <title>Megaphylogeny resolves global patterns of mushroom evolution.</title>
        <authorList>
            <person name="Varga T."/>
            <person name="Krizsan K."/>
            <person name="Foldi C."/>
            <person name="Dima B."/>
            <person name="Sanchez-Garcia M."/>
            <person name="Sanchez-Ramirez S."/>
            <person name="Szollosi G.J."/>
            <person name="Szarkandi J.G."/>
            <person name="Papp V."/>
            <person name="Albert L."/>
            <person name="Andreopoulos W."/>
            <person name="Angelini C."/>
            <person name="Antonin V."/>
            <person name="Barry K.W."/>
            <person name="Bougher N.L."/>
            <person name="Buchanan P."/>
            <person name="Buyck B."/>
            <person name="Bense V."/>
            <person name="Catcheside P."/>
            <person name="Chovatia M."/>
            <person name="Cooper J."/>
            <person name="Damon W."/>
            <person name="Desjardin D."/>
            <person name="Finy P."/>
            <person name="Geml J."/>
            <person name="Haridas S."/>
            <person name="Hughes K."/>
            <person name="Justo A."/>
            <person name="Karasinski D."/>
            <person name="Kautmanova I."/>
            <person name="Kiss B."/>
            <person name="Kocsube S."/>
            <person name="Kotiranta H."/>
            <person name="LaButti K.M."/>
            <person name="Lechner B.E."/>
            <person name="Liimatainen K."/>
            <person name="Lipzen A."/>
            <person name="Lukacs Z."/>
            <person name="Mihaltcheva S."/>
            <person name="Morgado L.N."/>
            <person name="Niskanen T."/>
            <person name="Noordeloos M.E."/>
            <person name="Ohm R.A."/>
            <person name="Ortiz-Santana B."/>
            <person name="Ovrebo C."/>
            <person name="Racz N."/>
            <person name="Riley R."/>
            <person name="Savchenko A."/>
            <person name="Shiryaev A."/>
            <person name="Soop K."/>
            <person name="Spirin V."/>
            <person name="Szebenyi C."/>
            <person name="Tomsovsky M."/>
            <person name="Tulloss R.E."/>
            <person name="Uehling J."/>
            <person name="Grigoriev I.V."/>
            <person name="Vagvolgyi C."/>
            <person name="Papp T."/>
            <person name="Martin F.M."/>
            <person name="Miettinen O."/>
            <person name="Hibbett D.S."/>
            <person name="Nagy L.G."/>
        </authorList>
    </citation>
    <scope>NUCLEOTIDE SEQUENCE [LARGE SCALE GENOMIC DNA]</scope>
    <source>
        <strain evidence="1 2">NL-1719</strain>
    </source>
</reference>
<sequence length="97" mass="11384">VFRYMTPADLMRFARSNHRYCELLYDFLKHAFDARKILSKHFSDKETVVLQALMRTHGALISGSAALQFFERVNYDGSSLDLYVEQGRGDLLQHWLR</sequence>
<accession>A0ACD3ABU3</accession>
<organism evidence="1 2">
    <name type="scientific">Pluteus cervinus</name>
    <dbReference type="NCBI Taxonomy" id="181527"/>
    <lineage>
        <taxon>Eukaryota</taxon>
        <taxon>Fungi</taxon>
        <taxon>Dikarya</taxon>
        <taxon>Basidiomycota</taxon>
        <taxon>Agaricomycotina</taxon>
        <taxon>Agaricomycetes</taxon>
        <taxon>Agaricomycetidae</taxon>
        <taxon>Agaricales</taxon>
        <taxon>Pluteineae</taxon>
        <taxon>Pluteaceae</taxon>
        <taxon>Pluteus</taxon>
    </lineage>
</organism>
<dbReference type="EMBL" id="ML208534">
    <property type="protein sequence ID" value="TFK63205.1"/>
    <property type="molecule type" value="Genomic_DNA"/>
</dbReference>
<feature type="non-terminal residue" evidence="1">
    <location>
        <position position="97"/>
    </location>
</feature>
<evidence type="ECO:0000313" key="1">
    <source>
        <dbReference type="EMBL" id="TFK63205.1"/>
    </source>
</evidence>
<evidence type="ECO:0000313" key="2">
    <source>
        <dbReference type="Proteomes" id="UP000308600"/>
    </source>
</evidence>
<feature type="non-terminal residue" evidence="1">
    <location>
        <position position="1"/>
    </location>
</feature>